<dbReference type="PROSITE" id="PS50950">
    <property type="entry name" value="ZF_THAP"/>
    <property type="match status" value="1"/>
</dbReference>
<evidence type="ECO:0000313" key="7">
    <source>
        <dbReference type="EnsemblMetazoa" id="XP_019757566.1"/>
    </source>
</evidence>
<evidence type="ECO:0000313" key="8">
    <source>
        <dbReference type="Proteomes" id="UP000019118"/>
    </source>
</evidence>
<dbReference type="GO" id="GO:0003677">
    <property type="term" value="F:DNA binding"/>
    <property type="evidence" value="ECO:0007669"/>
    <property type="project" value="UniProtKB-UniRule"/>
</dbReference>
<name>A0AAR5PA71_DENPD</name>
<evidence type="ECO:0000259" key="6">
    <source>
        <dbReference type="PROSITE" id="PS50950"/>
    </source>
</evidence>
<evidence type="ECO:0000256" key="1">
    <source>
        <dbReference type="ARBA" id="ARBA00022723"/>
    </source>
</evidence>
<evidence type="ECO:0000256" key="5">
    <source>
        <dbReference type="PROSITE-ProRule" id="PRU00309"/>
    </source>
</evidence>
<dbReference type="EnsemblMetazoa" id="XM_019902007.1">
    <property type="protein sequence ID" value="XP_019757566.1"/>
    <property type="gene ID" value="LOC109535958"/>
</dbReference>
<keyword evidence="8" id="KW-1185">Reference proteome</keyword>
<accession>A0AAR5PA71</accession>
<reference evidence="7" key="2">
    <citation type="submission" date="2024-08" db="UniProtKB">
        <authorList>
            <consortium name="EnsemblMetazoa"/>
        </authorList>
    </citation>
    <scope>IDENTIFICATION</scope>
</reference>
<dbReference type="SMART" id="SM00980">
    <property type="entry name" value="THAP"/>
    <property type="match status" value="1"/>
</dbReference>
<organism evidence="7 8">
    <name type="scientific">Dendroctonus ponderosae</name>
    <name type="common">Mountain pine beetle</name>
    <dbReference type="NCBI Taxonomy" id="77166"/>
    <lineage>
        <taxon>Eukaryota</taxon>
        <taxon>Metazoa</taxon>
        <taxon>Ecdysozoa</taxon>
        <taxon>Arthropoda</taxon>
        <taxon>Hexapoda</taxon>
        <taxon>Insecta</taxon>
        <taxon>Pterygota</taxon>
        <taxon>Neoptera</taxon>
        <taxon>Endopterygota</taxon>
        <taxon>Coleoptera</taxon>
        <taxon>Polyphaga</taxon>
        <taxon>Cucujiformia</taxon>
        <taxon>Curculionidae</taxon>
        <taxon>Scolytinae</taxon>
        <taxon>Dendroctonus</taxon>
    </lineage>
</organism>
<dbReference type="GO" id="GO:0008270">
    <property type="term" value="F:zinc ion binding"/>
    <property type="evidence" value="ECO:0007669"/>
    <property type="project" value="UniProtKB-KW"/>
</dbReference>
<sequence length="228" mass="26255">MPRLYYKKCAFLSCENRNGNPDVRFHMFPHGAIMFQLWMDVVNNPALPKLAHATVRRCYSVCNNHFIVSQFQTPERKKLLTKAIPKSFIAPNICMPPASDSETHPHTGLPLPVRSELLHSIGVTSRNKMTPRKRLLFHKLCSMRDCIKNLSNLLNNKTLNCLEDMSPRAQTFFTSQLRQKGHKTDNMGINEIVNRNEEKRAKVRKLSKGVVWELKKGGPKNPFRKTVF</sequence>
<proteinExistence type="predicted"/>
<keyword evidence="2 5" id="KW-0863">Zinc-finger</keyword>
<evidence type="ECO:0000256" key="4">
    <source>
        <dbReference type="ARBA" id="ARBA00023125"/>
    </source>
</evidence>
<protein>
    <recommendedName>
        <fullName evidence="6">THAP-type domain-containing protein</fullName>
    </recommendedName>
</protein>
<keyword evidence="1" id="KW-0479">Metal-binding</keyword>
<dbReference type="InterPro" id="IPR006612">
    <property type="entry name" value="THAP_Znf"/>
</dbReference>
<dbReference type="Pfam" id="PF05485">
    <property type="entry name" value="THAP"/>
    <property type="match status" value="1"/>
</dbReference>
<dbReference type="Proteomes" id="UP000019118">
    <property type="component" value="Unassembled WGS sequence"/>
</dbReference>
<reference evidence="8" key="1">
    <citation type="journal article" date="2013" name="Genome Biol.">
        <title>Draft genome of the mountain pine beetle, Dendroctonus ponderosae Hopkins, a major forest pest.</title>
        <authorList>
            <person name="Keeling C.I."/>
            <person name="Yuen M.M."/>
            <person name="Liao N.Y."/>
            <person name="Docking T.R."/>
            <person name="Chan S.K."/>
            <person name="Taylor G.A."/>
            <person name="Palmquist D.L."/>
            <person name="Jackman S.D."/>
            <person name="Nguyen A."/>
            <person name="Li M."/>
            <person name="Henderson H."/>
            <person name="Janes J.K."/>
            <person name="Zhao Y."/>
            <person name="Pandoh P."/>
            <person name="Moore R."/>
            <person name="Sperling F.A."/>
            <person name="Huber D.P."/>
            <person name="Birol I."/>
            <person name="Jones S.J."/>
            <person name="Bohlmann J."/>
        </authorList>
    </citation>
    <scope>NUCLEOTIDE SEQUENCE</scope>
</reference>
<keyword evidence="3" id="KW-0862">Zinc</keyword>
<keyword evidence="4 5" id="KW-0238">DNA-binding</keyword>
<evidence type="ECO:0000256" key="2">
    <source>
        <dbReference type="ARBA" id="ARBA00022771"/>
    </source>
</evidence>
<feature type="domain" description="THAP-type" evidence="6">
    <location>
        <begin position="1"/>
        <end position="88"/>
    </location>
</feature>
<dbReference type="SUPFAM" id="SSF57716">
    <property type="entry name" value="Glucocorticoid receptor-like (DNA-binding domain)"/>
    <property type="match status" value="1"/>
</dbReference>
<evidence type="ECO:0000256" key="3">
    <source>
        <dbReference type="ARBA" id="ARBA00022833"/>
    </source>
</evidence>
<dbReference type="AlphaFoldDB" id="A0AAR5PA71"/>